<keyword evidence="8" id="KW-0333">Golgi apparatus</keyword>
<dbReference type="GO" id="GO:0005525">
    <property type="term" value="F:GTP binding"/>
    <property type="evidence" value="ECO:0007669"/>
    <property type="project" value="UniProtKB-KW"/>
</dbReference>
<keyword evidence="7" id="KW-0653">Protein transport</keyword>
<protein>
    <submittedName>
        <fullName evidence="14">Uncharacterized protein</fullName>
    </submittedName>
</protein>
<keyword evidence="5 11" id="KW-0547">Nucleotide-binding</keyword>
<keyword evidence="6" id="KW-0931">ER-Golgi transport</keyword>
<evidence type="ECO:0000313" key="15">
    <source>
        <dbReference type="Proteomes" id="UP000813462"/>
    </source>
</evidence>
<dbReference type="GO" id="GO:0005794">
    <property type="term" value="C:Golgi apparatus"/>
    <property type="evidence" value="ECO:0007669"/>
    <property type="project" value="UniProtKB-SubCell"/>
</dbReference>
<keyword evidence="13" id="KW-0812">Transmembrane</keyword>
<dbReference type="InterPro" id="IPR005225">
    <property type="entry name" value="Small_GTP-bd"/>
</dbReference>
<keyword evidence="10" id="KW-0449">Lipoprotein</keyword>
<evidence type="ECO:0000256" key="8">
    <source>
        <dbReference type="ARBA" id="ARBA00023034"/>
    </source>
</evidence>
<evidence type="ECO:0000256" key="10">
    <source>
        <dbReference type="ARBA" id="ARBA00023288"/>
    </source>
</evidence>
<evidence type="ECO:0000256" key="11">
    <source>
        <dbReference type="PIRSR" id="PIRSR606689-1"/>
    </source>
</evidence>
<reference evidence="14" key="1">
    <citation type="journal article" date="2021" name="Front. Plant Sci.">
        <title>Chromosome-Scale Genome Assembly for Chinese Sour Jujube and Insights Into Its Genome Evolution and Domestication Signature.</title>
        <authorList>
            <person name="Shen L.-Y."/>
            <person name="Luo H."/>
            <person name="Wang X.-L."/>
            <person name="Wang X.-M."/>
            <person name="Qiu X.-J."/>
            <person name="Liu H."/>
            <person name="Zhou S.-S."/>
            <person name="Jia K.-H."/>
            <person name="Nie S."/>
            <person name="Bao Y.-T."/>
            <person name="Zhang R.-G."/>
            <person name="Yun Q.-Z."/>
            <person name="Chai Y.-H."/>
            <person name="Lu J.-Y."/>
            <person name="Li Y."/>
            <person name="Zhao S.-W."/>
            <person name="Mao J.-F."/>
            <person name="Jia S.-G."/>
            <person name="Mao Y.-M."/>
        </authorList>
    </citation>
    <scope>NUCLEOTIDE SEQUENCE</scope>
    <source>
        <strain evidence="14">AT0</strain>
        <tissue evidence="14">Leaf</tissue>
    </source>
</reference>
<feature type="binding site" evidence="12">
    <location>
        <position position="208"/>
    </location>
    <ligand>
        <name>Mg(2+)</name>
        <dbReference type="ChEBI" id="CHEBI:18420"/>
    </ligand>
</feature>
<evidence type="ECO:0000256" key="9">
    <source>
        <dbReference type="ARBA" id="ARBA00023134"/>
    </source>
</evidence>
<dbReference type="SUPFAM" id="SSF52540">
    <property type="entry name" value="P-loop containing nucleoside triphosphate hydrolases"/>
    <property type="match status" value="1"/>
</dbReference>
<dbReference type="AlphaFoldDB" id="A0A978UT29"/>
<keyword evidence="9 11" id="KW-0342">GTP-binding</keyword>
<comment type="subcellular location">
    <subcellularLocation>
        <location evidence="1">Golgi apparatus</location>
    </subcellularLocation>
</comment>
<gene>
    <name evidence="14" type="ORF">FEM48_Zijuj09G0127200</name>
</gene>
<dbReference type="InterPro" id="IPR027417">
    <property type="entry name" value="P-loop_NTPase"/>
</dbReference>
<dbReference type="Gene3D" id="3.40.50.300">
    <property type="entry name" value="P-loop containing nucleotide triphosphate hydrolases"/>
    <property type="match status" value="1"/>
</dbReference>
<dbReference type="SMART" id="SM00178">
    <property type="entry name" value="SAR"/>
    <property type="match status" value="1"/>
</dbReference>
<organism evidence="14 15">
    <name type="scientific">Ziziphus jujuba var. spinosa</name>
    <dbReference type="NCBI Taxonomy" id="714518"/>
    <lineage>
        <taxon>Eukaryota</taxon>
        <taxon>Viridiplantae</taxon>
        <taxon>Streptophyta</taxon>
        <taxon>Embryophyta</taxon>
        <taxon>Tracheophyta</taxon>
        <taxon>Spermatophyta</taxon>
        <taxon>Magnoliopsida</taxon>
        <taxon>eudicotyledons</taxon>
        <taxon>Gunneridae</taxon>
        <taxon>Pentapetalae</taxon>
        <taxon>rosids</taxon>
        <taxon>fabids</taxon>
        <taxon>Rosales</taxon>
        <taxon>Rhamnaceae</taxon>
        <taxon>Paliureae</taxon>
        <taxon>Ziziphus</taxon>
    </lineage>
</organism>
<evidence type="ECO:0000313" key="14">
    <source>
        <dbReference type="EMBL" id="KAH7518029.1"/>
    </source>
</evidence>
<evidence type="ECO:0000256" key="7">
    <source>
        <dbReference type="ARBA" id="ARBA00022927"/>
    </source>
</evidence>
<keyword evidence="4" id="KW-0519">Myristate</keyword>
<dbReference type="PRINTS" id="PR00328">
    <property type="entry name" value="SAR1GTPBP"/>
</dbReference>
<feature type="binding site" evidence="11">
    <location>
        <begin position="184"/>
        <end position="191"/>
    </location>
    <ligand>
        <name>GTP</name>
        <dbReference type="ChEBI" id="CHEBI:37565"/>
    </ligand>
</feature>
<dbReference type="GO" id="GO:0016192">
    <property type="term" value="P:vesicle-mediated transport"/>
    <property type="evidence" value="ECO:0007669"/>
    <property type="project" value="UniProtKB-KW"/>
</dbReference>
<comment type="caution">
    <text evidence="14">The sequence shown here is derived from an EMBL/GenBank/DDBJ whole genome shotgun (WGS) entry which is preliminary data.</text>
</comment>
<evidence type="ECO:0000256" key="3">
    <source>
        <dbReference type="ARBA" id="ARBA00022448"/>
    </source>
</evidence>
<evidence type="ECO:0000256" key="5">
    <source>
        <dbReference type="ARBA" id="ARBA00022741"/>
    </source>
</evidence>
<keyword evidence="12" id="KW-0460">Magnesium</keyword>
<dbReference type="FunFam" id="3.40.50.300:FF:003500">
    <property type="entry name" value="ADP-ribosylation factor 1"/>
    <property type="match status" value="1"/>
</dbReference>
<dbReference type="InterPro" id="IPR045872">
    <property type="entry name" value="Arf1-5-like"/>
</dbReference>
<dbReference type="SUPFAM" id="SSF103511">
    <property type="entry name" value="Chlorophyll a-b binding protein"/>
    <property type="match status" value="1"/>
</dbReference>
<evidence type="ECO:0000256" key="2">
    <source>
        <dbReference type="ARBA" id="ARBA00010290"/>
    </source>
</evidence>
<dbReference type="GO" id="GO:0015031">
    <property type="term" value="P:protein transport"/>
    <property type="evidence" value="ECO:0007669"/>
    <property type="project" value="UniProtKB-KW"/>
</dbReference>
<feature type="transmembrane region" description="Helical" evidence="13">
    <location>
        <begin position="86"/>
        <end position="106"/>
    </location>
</feature>
<keyword evidence="12" id="KW-0479">Metal-binding</keyword>
<comment type="similarity">
    <text evidence="2">Belongs to the small GTPase superfamily. Arf family.</text>
</comment>
<sequence length="353" mass="38815">MAVAQISASLSFSIRDVCTITSAPTPSRLSLLRSARTGTAFATGSPLILQRSYHQRKPACNAMRLTIRCEQNTQEGNSLDVWLGRFAMVGFAAAISVEIGTGKGLLENFGLTSPLPTVALAVTALVGVLTAVFIFQDFSSRFIQLVSLLIVSLFMFLFRGMGTTISRLAKRFFTKNEMKILMVGLDASGKTTILYKLKLGATVATIPTIGFNTEAVEYKSISFTIWDAGGRDKIRPLWRQHFQNAQGLIFVVDSNDRERVAEARNELHRILNEKELSNVILLVFANKQDLPNSMPPAEVADQLGLHSLKHRPWYIQSTSAASGEGLYEGLEWLSENILTRQHDPGSCIDSSAK</sequence>
<dbReference type="GO" id="GO:0016004">
    <property type="term" value="F:phospholipase activator activity"/>
    <property type="evidence" value="ECO:0007669"/>
    <property type="project" value="UniProtKB-ARBA"/>
</dbReference>
<dbReference type="PANTHER" id="PTHR11711">
    <property type="entry name" value="ADP RIBOSYLATION FACTOR-RELATED"/>
    <property type="match status" value="1"/>
</dbReference>
<feature type="transmembrane region" description="Helical" evidence="13">
    <location>
        <begin position="118"/>
        <end position="136"/>
    </location>
</feature>
<proteinExistence type="inferred from homology"/>
<dbReference type="SMART" id="SM00177">
    <property type="entry name" value="ARF"/>
    <property type="match status" value="1"/>
</dbReference>
<name>A0A978UT29_ZIZJJ</name>
<dbReference type="SMART" id="SM00175">
    <property type="entry name" value="RAB"/>
    <property type="match status" value="1"/>
</dbReference>
<feature type="binding site" evidence="11">
    <location>
        <begin position="286"/>
        <end position="289"/>
    </location>
    <ligand>
        <name>GTP</name>
        <dbReference type="ChEBI" id="CHEBI:37565"/>
    </ligand>
</feature>
<evidence type="ECO:0000256" key="13">
    <source>
        <dbReference type="SAM" id="Phobius"/>
    </source>
</evidence>
<keyword evidence="3" id="KW-0813">Transport</keyword>
<evidence type="ECO:0000256" key="12">
    <source>
        <dbReference type="PIRSR" id="PIRSR606689-2"/>
    </source>
</evidence>
<dbReference type="Pfam" id="PF00025">
    <property type="entry name" value="Arf"/>
    <property type="match status" value="1"/>
</dbReference>
<feature type="binding site" evidence="11">
    <location>
        <position position="230"/>
    </location>
    <ligand>
        <name>GTP</name>
        <dbReference type="ChEBI" id="CHEBI:37565"/>
    </ligand>
</feature>
<keyword evidence="13" id="KW-1133">Transmembrane helix</keyword>
<dbReference type="GO" id="GO:0003924">
    <property type="term" value="F:GTPase activity"/>
    <property type="evidence" value="ECO:0007669"/>
    <property type="project" value="InterPro"/>
</dbReference>
<feature type="transmembrane region" description="Helical" evidence="13">
    <location>
        <begin position="142"/>
        <end position="161"/>
    </location>
</feature>
<dbReference type="EMBL" id="JAEACU010000009">
    <property type="protein sequence ID" value="KAH7518029.1"/>
    <property type="molecule type" value="Genomic_DNA"/>
</dbReference>
<feature type="binding site" evidence="12">
    <location>
        <position position="191"/>
    </location>
    <ligand>
        <name>Mg(2+)</name>
        <dbReference type="ChEBI" id="CHEBI:18420"/>
    </ligand>
</feature>
<evidence type="ECO:0000256" key="6">
    <source>
        <dbReference type="ARBA" id="ARBA00022892"/>
    </source>
</evidence>
<dbReference type="InterPro" id="IPR006689">
    <property type="entry name" value="Small_GTPase_ARF/SAR"/>
</dbReference>
<evidence type="ECO:0000256" key="1">
    <source>
        <dbReference type="ARBA" id="ARBA00004555"/>
    </source>
</evidence>
<accession>A0A978UT29</accession>
<dbReference type="Proteomes" id="UP000813462">
    <property type="component" value="Unassembled WGS sequence"/>
</dbReference>
<evidence type="ECO:0000256" key="4">
    <source>
        <dbReference type="ARBA" id="ARBA00022707"/>
    </source>
</evidence>
<dbReference type="InterPro" id="IPR024156">
    <property type="entry name" value="Small_GTPase_ARF"/>
</dbReference>
<dbReference type="NCBIfam" id="TIGR00231">
    <property type="entry name" value="small_GTP"/>
    <property type="match status" value="1"/>
</dbReference>
<dbReference type="CDD" id="cd04150">
    <property type="entry name" value="Arf1_5_like"/>
    <property type="match status" value="1"/>
</dbReference>
<dbReference type="PROSITE" id="PS51417">
    <property type="entry name" value="ARF"/>
    <property type="match status" value="1"/>
</dbReference>
<dbReference type="GO" id="GO:0046872">
    <property type="term" value="F:metal ion binding"/>
    <property type="evidence" value="ECO:0007669"/>
    <property type="project" value="UniProtKB-KW"/>
</dbReference>
<keyword evidence="13" id="KW-0472">Membrane</keyword>